<keyword evidence="4" id="KW-0255">Endonuclease</keyword>
<protein>
    <submittedName>
        <fullName evidence="6">Uncharacterized protein AlNc14C38G3293</fullName>
    </submittedName>
</protein>
<reference evidence="6" key="2">
    <citation type="submission" date="2011-02" db="EMBL/GenBank/DDBJ databases">
        <authorList>
            <person name="MacLean D."/>
        </authorList>
    </citation>
    <scope>NUCLEOTIDE SEQUENCE</scope>
</reference>
<keyword evidence="5" id="KW-0378">Hydrolase</keyword>
<dbReference type="InterPro" id="IPR007581">
    <property type="entry name" value="Endonuclease-V"/>
</dbReference>
<dbReference type="PANTHER" id="PTHR28511">
    <property type="entry name" value="ENDONUCLEASE V"/>
    <property type="match status" value="1"/>
</dbReference>
<accession>F0W923</accession>
<evidence type="ECO:0000256" key="1">
    <source>
        <dbReference type="ARBA" id="ARBA00004496"/>
    </source>
</evidence>
<gene>
    <name evidence="6" type="primary">AlNc14C38G3293</name>
    <name evidence="6" type="ORF">ALNC14_037770</name>
</gene>
<evidence type="ECO:0000256" key="2">
    <source>
        <dbReference type="ARBA" id="ARBA00022490"/>
    </source>
</evidence>
<dbReference type="GO" id="GO:0005737">
    <property type="term" value="C:cytoplasm"/>
    <property type="evidence" value="ECO:0007669"/>
    <property type="project" value="UniProtKB-SubCell"/>
</dbReference>
<keyword evidence="3" id="KW-0540">Nuclease</keyword>
<dbReference type="EMBL" id="FR824083">
    <property type="protein sequence ID" value="CCA17634.1"/>
    <property type="molecule type" value="Genomic_DNA"/>
</dbReference>
<name>F0W923_9STRA</name>
<dbReference type="GO" id="GO:0003727">
    <property type="term" value="F:single-stranded RNA binding"/>
    <property type="evidence" value="ECO:0007669"/>
    <property type="project" value="TreeGrafter"/>
</dbReference>
<dbReference type="GO" id="GO:0005730">
    <property type="term" value="C:nucleolus"/>
    <property type="evidence" value="ECO:0007669"/>
    <property type="project" value="TreeGrafter"/>
</dbReference>
<organism evidence="6">
    <name type="scientific">Albugo laibachii Nc14</name>
    <dbReference type="NCBI Taxonomy" id="890382"/>
    <lineage>
        <taxon>Eukaryota</taxon>
        <taxon>Sar</taxon>
        <taxon>Stramenopiles</taxon>
        <taxon>Oomycota</taxon>
        <taxon>Peronosporomycetes</taxon>
        <taxon>Albuginales</taxon>
        <taxon>Albuginaceae</taxon>
        <taxon>Albugo</taxon>
    </lineage>
</organism>
<proteinExistence type="predicted"/>
<dbReference type="GO" id="GO:0006281">
    <property type="term" value="P:DNA repair"/>
    <property type="evidence" value="ECO:0007669"/>
    <property type="project" value="InterPro"/>
</dbReference>
<dbReference type="AlphaFoldDB" id="F0W923"/>
<evidence type="ECO:0000256" key="5">
    <source>
        <dbReference type="ARBA" id="ARBA00022801"/>
    </source>
</evidence>
<dbReference type="GO" id="GO:0016891">
    <property type="term" value="F:RNA endonuclease activity producing 5'-phosphomonoesters, hydrolytic mechanism"/>
    <property type="evidence" value="ECO:0007669"/>
    <property type="project" value="TreeGrafter"/>
</dbReference>
<evidence type="ECO:0000313" key="6">
    <source>
        <dbReference type="EMBL" id="CCA17634.1"/>
    </source>
</evidence>
<comment type="subcellular location">
    <subcellularLocation>
        <location evidence="1">Cytoplasm</location>
    </subcellularLocation>
</comment>
<sequence>MNDTEEIRETWRDVLLVDGNGMLHPRGFGIACHLGVELEIPTIGVAKSFFHVDGLTKTRVIQRMRKQGEDVFLLQGDSGRTWGAACCFKNTTNPIYVSVGHRISLKTSIEIVKVCSLYREPEPIRQADLGSRREIKAWEAAGCVNTLLDRHLMYNK</sequence>
<dbReference type="HOGENOM" id="CLU_047631_3_0_1"/>
<dbReference type="Gene3D" id="3.30.2170.10">
    <property type="entry name" value="archaeoglobus fulgidus dsm 4304 superfamily"/>
    <property type="match status" value="1"/>
</dbReference>
<dbReference type="PANTHER" id="PTHR28511:SF1">
    <property type="entry name" value="ENDONUCLEASE V"/>
    <property type="match status" value="1"/>
</dbReference>
<evidence type="ECO:0000256" key="4">
    <source>
        <dbReference type="ARBA" id="ARBA00022759"/>
    </source>
</evidence>
<evidence type="ECO:0000256" key="3">
    <source>
        <dbReference type="ARBA" id="ARBA00022722"/>
    </source>
</evidence>
<keyword evidence="2" id="KW-0963">Cytoplasm</keyword>
<reference evidence="6" key="1">
    <citation type="journal article" date="2011" name="PLoS Biol.">
        <title>Gene gain and loss during evolution of obligate parasitism in the white rust pathogen of Arabidopsis thaliana.</title>
        <authorList>
            <person name="Kemen E."/>
            <person name="Gardiner A."/>
            <person name="Schultz-Larsen T."/>
            <person name="Kemen A.C."/>
            <person name="Balmuth A.L."/>
            <person name="Robert-Seilaniantz A."/>
            <person name="Bailey K."/>
            <person name="Holub E."/>
            <person name="Studholme D.J."/>
            <person name="Maclean D."/>
            <person name="Jones J.D."/>
        </authorList>
    </citation>
    <scope>NUCLEOTIDE SEQUENCE</scope>
</reference>
<dbReference type="Pfam" id="PF04493">
    <property type="entry name" value="Endonuclease_5"/>
    <property type="match status" value="1"/>
</dbReference>